<feature type="transmembrane region" description="Helical" evidence="1">
    <location>
        <begin position="59"/>
        <end position="78"/>
    </location>
</feature>
<dbReference type="Proteomes" id="UP001566331">
    <property type="component" value="Unassembled WGS sequence"/>
</dbReference>
<keyword evidence="1" id="KW-1133">Transmembrane helix</keyword>
<dbReference type="InterPro" id="IPR011050">
    <property type="entry name" value="Pectin_lyase_fold/virulence"/>
</dbReference>
<keyword evidence="3" id="KW-1185">Reference proteome</keyword>
<name>A0ABV4HM52_9GAMM</name>
<dbReference type="SMART" id="SM00710">
    <property type="entry name" value="PbH1"/>
    <property type="match status" value="5"/>
</dbReference>
<evidence type="ECO:0000256" key="1">
    <source>
        <dbReference type="SAM" id="Phobius"/>
    </source>
</evidence>
<dbReference type="Gene3D" id="2.160.20.10">
    <property type="entry name" value="Single-stranded right-handed beta-helix, Pectin lyase-like"/>
    <property type="match status" value="1"/>
</dbReference>
<sequence length="340" mass="34918">MKAIAWRQEAEAWRRRGSHADAMGAGGMNFHAAVRNCASFALRAGEYIIRGIAMLRLRLYLLSTATLSMAAAALVAPAPAHAETYHTCKGFIDSVPATISQQGVWCLRQDLSTGITSGTAITVNTSNVTIDCNDFKLGGLAAGAGTGTLGIHANGQFNVSVRNCSIRGFLYGVTLEGGGAHLVERNGLDGNTYMGISVSGPGSMIRSNRVVDTGGSTTSAYGIFAANGVDVVDNTVNGVAATDTNGSAFGIYSSANGEASIAHNRVRGLAAASSGSTYGIFNANSGRLSVRDNDVQGTGVVGSIGVRCFTNTATARDNVVAGFETGVANCLLYGNTVNAN</sequence>
<evidence type="ECO:0008006" key="4">
    <source>
        <dbReference type="Google" id="ProtNLM"/>
    </source>
</evidence>
<organism evidence="2 3">
    <name type="scientific">Luteimonas salinilitoris</name>
    <dbReference type="NCBI Taxonomy" id="3237697"/>
    <lineage>
        <taxon>Bacteria</taxon>
        <taxon>Pseudomonadati</taxon>
        <taxon>Pseudomonadota</taxon>
        <taxon>Gammaproteobacteria</taxon>
        <taxon>Lysobacterales</taxon>
        <taxon>Lysobacteraceae</taxon>
        <taxon>Luteimonas</taxon>
    </lineage>
</organism>
<keyword evidence="1" id="KW-0472">Membrane</keyword>
<protein>
    <recommendedName>
        <fullName evidence="4">Right-handed parallel beta-helix repeat-containing protein</fullName>
    </recommendedName>
</protein>
<dbReference type="SUPFAM" id="SSF51126">
    <property type="entry name" value="Pectin lyase-like"/>
    <property type="match status" value="1"/>
</dbReference>
<keyword evidence="1" id="KW-0812">Transmembrane</keyword>
<dbReference type="EMBL" id="JBFWIC010000003">
    <property type="protein sequence ID" value="MEZ0473633.1"/>
    <property type="molecule type" value="Genomic_DNA"/>
</dbReference>
<comment type="caution">
    <text evidence="2">The sequence shown here is derived from an EMBL/GenBank/DDBJ whole genome shotgun (WGS) entry which is preliminary data.</text>
</comment>
<evidence type="ECO:0000313" key="2">
    <source>
        <dbReference type="EMBL" id="MEZ0473633.1"/>
    </source>
</evidence>
<dbReference type="InterPro" id="IPR012334">
    <property type="entry name" value="Pectin_lyas_fold"/>
</dbReference>
<proteinExistence type="predicted"/>
<reference evidence="2 3" key="1">
    <citation type="submission" date="2024-07" db="EMBL/GenBank/DDBJ databases">
        <title>Luteimonas salilacus sp. nov., isolated from the shore soil of Salt Lake in Tibet of China.</title>
        <authorList>
            <person name="Zhang X."/>
            <person name="Li A."/>
        </authorList>
    </citation>
    <scope>NUCLEOTIDE SEQUENCE [LARGE SCALE GENOMIC DNA]</scope>
    <source>
        <strain evidence="2 3">B3-2-R+30</strain>
    </source>
</reference>
<gene>
    <name evidence="2" type="ORF">AB6713_03245</name>
</gene>
<accession>A0ABV4HM52</accession>
<dbReference type="RefSeq" id="WP_370563013.1">
    <property type="nucleotide sequence ID" value="NZ_JBFWIB010000002.1"/>
</dbReference>
<dbReference type="InterPro" id="IPR006626">
    <property type="entry name" value="PbH1"/>
</dbReference>
<evidence type="ECO:0000313" key="3">
    <source>
        <dbReference type="Proteomes" id="UP001566331"/>
    </source>
</evidence>